<organism evidence="2 3">
    <name type="scientific">Collybiopsis luxurians FD-317 M1</name>
    <dbReference type="NCBI Taxonomy" id="944289"/>
    <lineage>
        <taxon>Eukaryota</taxon>
        <taxon>Fungi</taxon>
        <taxon>Dikarya</taxon>
        <taxon>Basidiomycota</taxon>
        <taxon>Agaricomycotina</taxon>
        <taxon>Agaricomycetes</taxon>
        <taxon>Agaricomycetidae</taxon>
        <taxon>Agaricales</taxon>
        <taxon>Marasmiineae</taxon>
        <taxon>Omphalotaceae</taxon>
        <taxon>Collybiopsis</taxon>
        <taxon>Collybiopsis luxurians</taxon>
    </lineage>
</organism>
<dbReference type="OrthoDB" id="3059824at2759"/>
<name>A0A0D0AJC4_9AGAR</name>
<keyword evidence="3" id="KW-1185">Reference proteome</keyword>
<dbReference type="HOGENOM" id="CLU_1660956_0_0_1"/>
<evidence type="ECO:0008006" key="4">
    <source>
        <dbReference type="Google" id="ProtNLM"/>
    </source>
</evidence>
<dbReference type="AlphaFoldDB" id="A0A0D0AJC4"/>
<reference evidence="2 3" key="1">
    <citation type="submission" date="2014-04" db="EMBL/GenBank/DDBJ databases">
        <title>Evolutionary Origins and Diversification of the Mycorrhizal Mutualists.</title>
        <authorList>
            <consortium name="DOE Joint Genome Institute"/>
            <consortium name="Mycorrhizal Genomics Consortium"/>
            <person name="Kohler A."/>
            <person name="Kuo A."/>
            <person name="Nagy L.G."/>
            <person name="Floudas D."/>
            <person name="Copeland A."/>
            <person name="Barry K.W."/>
            <person name="Cichocki N."/>
            <person name="Veneault-Fourrey C."/>
            <person name="LaButti K."/>
            <person name="Lindquist E.A."/>
            <person name="Lipzen A."/>
            <person name="Lundell T."/>
            <person name="Morin E."/>
            <person name="Murat C."/>
            <person name="Riley R."/>
            <person name="Ohm R."/>
            <person name="Sun H."/>
            <person name="Tunlid A."/>
            <person name="Henrissat B."/>
            <person name="Grigoriev I.V."/>
            <person name="Hibbett D.S."/>
            <person name="Martin F."/>
        </authorList>
    </citation>
    <scope>NUCLEOTIDE SEQUENCE [LARGE SCALE GENOMIC DNA]</scope>
    <source>
        <strain evidence="2 3">FD-317 M1</strain>
    </source>
</reference>
<dbReference type="EMBL" id="KN834911">
    <property type="protein sequence ID" value="KIK50295.1"/>
    <property type="molecule type" value="Genomic_DNA"/>
</dbReference>
<feature type="compositionally biased region" description="Acidic residues" evidence="1">
    <location>
        <begin position="90"/>
        <end position="101"/>
    </location>
</feature>
<protein>
    <recommendedName>
        <fullName evidence="4">Reverse transcriptase Ty1/copia-type domain-containing protein</fullName>
    </recommendedName>
</protein>
<evidence type="ECO:0000313" key="3">
    <source>
        <dbReference type="Proteomes" id="UP000053593"/>
    </source>
</evidence>
<feature type="compositionally biased region" description="Pro residues" evidence="1">
    <location>
        <begin position="76"/>
        <end position="86"/>
    </location>
</feature>
<dbReference type="Proteomes" id="UP000053593">
    <property type="component" value="Unassembled WGS sequence"/>
</dbReference>
<evidence type="ECO:0000256" key="1">
    <source>
        <dbReference type="SAM" id="MobiDB-lite"/>
    </source>
</evidence>
<feature type="compositionally biased region" description="Basic and acidic residues" evidence="1">
    <location>
        <begin position="32"/>
        <end position="44"/>
    </location>
</feature>
<gene>
    <name evidence="2" type="ORF">GYMLUDRAFT_253107</name>
</gene>
<evidence type="ECO:0000313" key="2">
    <source>
        <dbReference type="EMBL" id="KIK50295.1"/>
    </source>
</evidence>
<proteinExistence type="predicted"/>
<feature type="region of interest" description="Disordered" evidence="1">
    <location>
        <begin position="1"/>
        <end position="106"/>
    </location>
</feature>
<sequence>MQDKILQYFDPPSAENTENKLVTPPIANPLPQREKEGPADEHPIALRKPVRAHKSPDEYWKVQPAHEPAPALAPRLPVPPANPNPNPEQSDSDSSSDDTDGEYGHVVNCLVEPQGFKEALNSPEADQWEQAMTEEITAHLTNGTWEIHKVDGTVECFKT</sequence>
<feature type="compositionally biased region" description="Low complexity" evidence="1">
    <location>
        <begin position="65"/>
        <end position="75"/>
    </location>
</feature>
<accession>A0A0D0AJC4</accession>